<name>A0A8S1JFE2_9CHLO</name>
<dbReference type="EMBL" id="CAJHUC010002942">
    <property type="protein sequence ID" value="CAD7704684.1"/>
    <property type="molecule type" value="Genomic_DNA"/>
</dbReference>
<dbReference type="OrthoDB" id="566238at2759"/>
<dbReference type="InterPro" id="IPR051126">
    <property type="entry name" value="Thiosulfate_sulfurtransferase"/>
</dbReference>
<keyword evidence="1" id="KW-0677">Repeat</keyword>
<dbReference type="SUPFAM" id="SSF52821">
    <property type="entry name" value="Rhodanese/Cell cycle control phosphatase"/>
    <property type="match status" value="2"/>
</dbReference>
<dbReference type="PROSITE" id="PS50206">
    <property type="entry name" value="RHODANESE_3"/>
    <property type="match status" value="2"/>
</dbReference>
<evidence type="ECO:0000259" key="3">
    <source>
        <dbReference type="PROSITE" id="PS50206"/>
    </source>
</evidence>
<dbReference type="Gene3D" id="3.40.250.10">
    <property type="entry name" value="Rhodanese-like domain"/>
    <property type="match status" value="2"/>
</dbReference>
<feature type="domain" description="Rhodanese" evidence="3">
    <location>
        <begin position="197"/>
        <end position="311"/>
    </location>
</feature>
<dbReference type="InterPro" id="IPR001763">
    <property type="entry name" value="Rhodanese-like_dom"/>
</dbReference>
<dbReference type="SMART" id="SM00450">
    <property type="entry name" value="RHOD"/>
    <property type="match status" value="2"/>
</dbReference>
<evidence type="ECO:0000313" key="4">
    <source>
        <dbReference type="EMBL" id="CAD7704684.1"/>
    </source>
</evidence>
<keyword evidence="2" id="KW-0732">Signal</keyword>
<gene>
    <name evidence="4" type="ORF">OSTQU699_LOCUS10039</name>
</gene>
<protein>
    <recommendedName>
        <fullName evidence="3">Rhodanese domain-containing protein</fullName>
    </recommendedName>
</protein>
<feature type="chain" id="PRO_5035941296" description="Rhodanese domain-containing protein" evidence="2">
    <location>
        <begin position="17"/>
        <end position="323"/>
    </location>
</feature>
<evidence type="ECO:0000256" key="2">
    <source>
        <dbReference type="SAM" id="SignalP"/>
    </source>
</evidence>
<reference evidence="4" key="1">
    <citation type="submission" date="2020-12" db="EMBL/GenBank/DDBJ databases">
        <authorList>
            <person name="Iha C."/>
        </authorList>
    </citation>
    <scope>NUCLEOTIDE SEQUENCE</scope>
</reference>
<dbReference type="Proteomes" id="UP000708148">
    <property type="component" value="Unassembled WGS sequence"/>
</dbReference>
<accession>A0A8S1JFE2</accession>
<dbReference type="PANTHER" id="PTHR43855">
    <property type="entry name" value="THIOSULFATE SULFURTRANSFERASE"/>
    <property type="match status" value="1"/>
</dbReference>
<dbReference type="Pfam" id="PF00581">
    <property type="entry name" value="Rhodanese"/>
    <property type="match status" value="2"/>
</dbReference>
<sequence>MCLKGLLALALRVSTPAPKDPHYDLKFNGTSGEGGQAKVFITAEELEQMMASEKGVTILDARNKINPLALLLNPGAGWTIPGAYRAHWLDFIAPGTRDTLLPVPELEKMFRDRGVSNDVPVVVYGSWTEAWGEEGRIYWQLDWLGHKQTYILYGGLFAWKTRRQQGRGRSGMGDFVAHPVANRTIDANQIMTKMDSEPSTLLLLDVRTTAEYEGAKLYGAKRGGHVPSAVHYGWKRVFTDDGSGNLKNPSELHEEISKMGRTDGVKIAAYCTGGIRSGFMYAVLKWLGYKDIANYAGSWWDWASREDLPISTAAPAALPVTKL</sequence>
<feature type="signal peptide" evidence="2">
    <location>
        <begin position="1"/>
        <end position="16"/>
    </location>
</feature>
<proteinExistence type="predicted"/>
<dbReference type="CDD" id="cd01449">
    <property type="entry name" value="TST_Repeat_2"/>
    <property type="match status" value="1"/>
</dbReference>
<keyword evidence="5" id="KW-1185">Reference proteome</keyword>
<feature type="domain" description="Rhodanese" evidence="3">
    <location>
        <begin position="52"/>
        <end position="161"/>
    </location>
</feature>
<dbReference type="PANTHER" id="PTHR43855:SF1">
    <property type="entry name" value="THIOSULFATE SULFURTRANSFERASE"/>
    <property type="match status" value="1"/>
</dbReference>
<evidence type="ECO:0000256" key="1">
    <source>
        <dbReference type="ARBA" id="ARBA00022737"/>
    </source>
</evidence>
<dbReference type="InterPro" id="IPR036873">
    <property type="entry name" value="Rhodanese-like_dom_sf"/>
</dbReference>
<comment type="caution">
    <text evidence="4">The sequence shown here is derived from an EMBL/GenBank/DDBJ whole genome shotgun (WGS) entry which is preliminary data.</text>
</comment>
<organism evidence="4 5">
    <name type="scientific">Ostreobium quekettii</name>
    <dbReference type="NCBI Taxonomy" id="121088"/>
    <lineage>
        <taxon>Eukaryota</taxon>
        <taxon>Viridiplantae</taxon>
        <taxon>Chlorophyta</taxon>
        <taxon>core chlorophytes</taxon>
        <taxon>Ulvophyceae</taxon>
        <taxon>TCBD clade</taxon>
        <taxon>Bryopsidales</taxon>
        <taxon>Ostreobineae</taxon>
        <taxon>Ostreobiaceae</taxon>
        <taxon>Ostreobium</taxon>
    </lineage>
</organism>
<dbReference type="AlphaFoldDB" id="A0A8S1JFE2"/>
<evidence type="ECO:0000313" key="5">
    <source>
        <dbReference type="Proteomes" id="UP000708148"/>
    </source>
</evidence>